<dbReference type="Gene3D" id="1.20.58.520">
    <property type="entry name" value="Amidohydrolase"/>
    <property type="match status" value="1"/>
</dbReference>
<evidence type="ECO:0000313" key="3">
    <source>
        <dbReference type="EMBL" id="MFD1187171.1"/>
    </source>
</evidence>
<organism evidence="3 4">
    <name type="scientific">Pontibacter rugosus</name>
    <dbReference type="NCBI Taxonomy" id="1745966"/>
    <lineage>
        <taxon>Bacteria</taxon>
        <taxon>Pseudomonadati</taxon>
        <taxon>Bacteroidota</taxon>
        <taxon>Cytophagia</taxon>
        <taxon>Cytophagales</taxon>
        <taxon>Hymenobacteraceae</taxon>
        <taxon>Pontibacter</taxon>
    </lineage>
</organism>
<reference evidence="4" key="1">
    <citation type="journal article" date="2019" name="Int. J. Syst. Evol. Microbiol.">
        <title>The Global Catalogue of Microorganisms (GCM) 10K type strain sequencing project: providing services to taxonomists for standard genome sequencing and annotation.</title>
        <authorList>
            <consortium name="The Broad Institute Genomics Platform"/>
            <consortium name="The Broad Institute Genome Sequencing Center for Infectious Disease"/>
            <person name="Wu L."/>
            <person name="Ma J."/>
        </authorList>
    </citation>
    <scope>NUCLEOTIDE SEQUENCE [LARGE SCALE GENOMIC DNA]</scope>
    <source>
        <strain evidence="4">JCM 31319</strain>
    </source>
</reference>
<name>A0ABW3SSQ0_9BACT</name>
<keyword evidence="4" id="KW-1185">Reference proteome</keyword>
<dbReference type="PANTHER" id="PTHR43135">
    <property type="entry name" value="ALPHA-D-RIBOSE 1-METHYLPHOSPHONATE 5-TRIPHOSPHATE DIPHOSPHATASE"/>
    <property type="match status" value="1"/>
</dbReference>
<dbReference type="Gene3D" id="3.30.110.90">
    <property type="entry name" value="Amidohydrolase"/>
    <property type="match status" value="1"/>
</dbReference>
<accession>A0ABW3SSQ0</accession>
<comment type="caution">
    <text evidence="3">The sequence shown here is derived from an EMBL/GenBank/DDBJ whole genome shotgun (WGS) entry which is preliminary data.</text>
</comment>
<dbReference type="EMBL" id="JBHTLD010000120">
    <property type="protein sequence ID" value="MFD1187171.1"/>
    <property type="molecule type" value="Genomic_DNA"/>
</dbReference>
<dbReference type="SUPFAM" id="SSF51338">
    <property type="entry name" value="Composite domain of metallo-dependent hydrolases"/>
    <property type="match status" value="1"/>
</dbReference>
<evidence type="ECO:0000313" key="4">
    <source>
        <dbReference type="Proteomes" id="UP001597094"/>
    </source>
</evidence>
<proteinExistence type="predicted"/>
<evidence type="ECO:0000256" key="1">
    <source>
        <dbReference type="SAM" id="SignalP"/>
    </source>
</evidence>
<protein>
    <submittedName>
        <fullName evidence="3">Amidohydrolase family protein</fullName>
    </submittedName>
</protein>
<sequence length="478" mass="51966">MLKPFYTIRACLAAVALYCAAASATAQTFTPQVREYISTQAKVIALTDAKVIDGTGGPAKQHQTVILRDGKIEQVGDAKKVKVPKGAEVINCSGKTLIPGLVMVHEHLYYTIPMDNFFNVAQMPGTFTKLYLAGGATTIRTAGSIEPQTDLALKQLIAEGKFIGPEMDVTAPYIERKAYDIPALNTVKSTEDAAETVNFWADRGCTSFKMYMHATKDDLKAVVREAHKRNLKVTGHLCSITYREAAELGIDNLEHGFMASSDFVSDKKENECPDGARQSLLKLEVNSPKMKELQQYLISKGVAVTSTLPVFEPYTGREAILGGGEEALLPEVRESVVSKWKAAQGKDSASVALFNKELIWEKQFYDAGGLLVAGTDPTGAGRTIAGYANHRQVELLVEGGFSLEEAIRISTLNGAVYLGKDKEIGTIEKGKKADLVLINGDLEKDVKQIRKTETVFKNGVGFDSQKIFMSVKGKVGLN</sequence>
<feature type="signal peptide" evidence="1">
    <location>
        <begin position="1"/>
        <end position="26"/>
    </location>
</feature>
<dbReference type="Gene3D" id="2.30.40.10">
    <property type="entry name" value="Urease, subunit C, domain 1"/>
    <property type="match status" value="1"/>
</dbReference>
<gene>
    <name evidence="3" type="ORF">ACFQ2O_13225</name>
</gene>
<dbReference type="InterPro" id="IPR032466">
    <property type="entry name" value="Metal_Hydrolase"/>
</dbReference>
<feature type="domain" description="Amidohydrolase-related" evidence="2">
    <location>
        <begin position="96"/>
        <end position="459"/>
    </location>
</feature>
<dbReference type="Pfam" id="PF01979">
    <property type="entry name" value="Amidohydro_1"/>
    <property type="match status" value="1"/>
</dbReference>
<feature type="chain" id="PRO_5045929937" evidence="1">
    <location>
        <begin position="27"/>
        <end position="478"/>
    </location>
</feature>
<evidence type="ECO:0000259" key="2">
    <source>
        <dbReference type="Pfam" id="PF01979"/>
    </source>
</evidence>
<dbReference type="PANTHER" id="PTHR43135:SF3">
    <property type="entry name" value="ALPHA-D-RIBOSE 1-METHYLPHOSPHONATE 5-TRIPHOSPHATE DIPHOSPHATASE"/>
    <property type="match status" value="1"/>
</dbReference>
<dbReference type="Gene3D" id="3.40.50.10910">
    <property type="entry name" value="Amidohydrolase"/>
    <property type="match status" value="1"/>
</dbReference>
<dbReference type="Proteomes" id="UP001597094">
    <property type="component" value="Unassembled WGS sequence"/>
</dbReference>
<dbReference type="RefSeq" id="WP_377528357.1">
    <property type="nucleotide sequence ID" value="NZ_JBHTLD010000120.1"/>
</dbReference>
<dbReference type="InterPro" id="IPR006680">
    <property type="entry name" value="Amidohydro-rel"/>
</dbReference>
<dbReference type="SUPFAM" id="SSF51556">
    <property type="entry name" value="Metallo-dependent hydrolases"/>
    <property type="match status" value="1"/>
</dbReference>
<dbReference type="InterPro" id="IPR011059">
    <property type="entry name" value="Metal-dep_hydrolase_composite"/>
</dbReference>
<keyword evidence="1" id="KW-0732">Signal</keyword>
<dbReference type="InterPro" id="IPR051781">
    <property type="entry name" value="Metallo-dep_Hydrolase"/>
</dbReference>